<dbReference type="EMBL" id="PJNB01000001">
    <property type="protein sequence ID" value="PKW18035.1"/>
    <property type="molecule type" value="Genomic_DNA"/>
</dbReference>
<evidence type="ECO:0000256" key="6">
    <source>
        <dbReference type="ARBA" id="ARBA00023002"/>
    </source>
</evidence>
<organism evidence="10 11">
    <name type="scientific">Saccharopolyspora spinosa</name>
    <dbReference type="NCBI Taxonomy" id="60894"/>
    <lineage>
        <taxon>Bacteria</taxon>
        <taxon>Bacillati</taxon>
        <taxon>Actinomycetota</taxon>
        <taxon>Actinomycetes</taxon>
        <taxon>Pseudonocardiales</taxon>
        <taxon>Pseudonocardiaceae</taxon>
        <taxon>Saccharopolyspora</taxon>
    </lineage>
</organism>
<evidence type="ECO:0000313" key="10">
    <source>
        <dbReference type="EMBL" id="PKW18035.1"/>
    </source>
</evidence>
<dbReference type="GO" id="GO:0005737">
    <property type="term" value="C:cytoplasm"/>
    <property type="evidence" value="ECO:0007669"/>
    <property type="project" value="UniProtKB-SubCell"/>
</dbReference>
<dbReference type="InterPro" id="IPR001128">
    <property type="entry name" value="Cyt_P450"/>
</dbReference>
<protein>
    <recommendedName>
        <fullName evidence="12">Cytochrome P450</fullName>
    </recommendedName>
</protein>
<evidence type="ECO:0000256" key="4">
    <source>
        <dbReference type="ARBA" id="ARBA00022617"/>
    </source>
</evidence>
<evidence type="ECO:0000256" key="1">
    <source>
        <dbReference type="ARBA" id="ARBA00004496"/>
    </source>
</evidence>
<dbReference type="FunFam" id="1.10.630.10:FF:000018">
    <property type="entry name" value="Cytochrome P450 monooxygenase"/>
    <property type="match status" value="1"/>
</dbReference>
<dbReference type="InterPro" id="IPR036396">
    <property type="entry name" value="Cyt_P450_sf"/>
</dbReference>
<dbReference type="STRING" id="994479.GCA_000194155_03840"/>
<dbReference type="InterPro" id="IPR002397">
    <property type="entry name" value="Cyt_P450_B"/>
</dbReference>
<keyword evidence="3" id="KW-0963">Cytoplasm</keyword>
<dbReference type="InterPro" id="IPR017972">
    <property type="entry name" value="Cyt_P450_CS"/>
</dbReference>
<dbReference type="Pfam" id="PF00067">
    <property type="entry name" value="p450"/>
    <property type="match status" value="1"/>
</dbReference>
<dbReference type="PANTHER" id="PTHR46696:SF1">
    <property type="entry name" value="CYTOCHROME P450 YJIB-RELATED"/>
    <property type="match status" value="1"/>
</dbReference>
<gene>
    <name evidence="10" type="ORF">A8926_6089</name>
</gene>
<evidence type="ECO:0000313" key="11">
    <source>
        <dbReference type="Proteomes" id="UP000233786"/>
    </source>
</evidence>
<keyword evidence="8 9" id="KW-0503">Monooxygenase</keyword>
<dbReference type="SUPFAM" id="SSF48264">
    <property type="entry name" value="Cytochrome P450"/>
    <property type="match status" value="1"/>
</dbReference>
<comment type="subcellular location">
    <subcellularLocation>
        <location evidence="1">Cytoplasm</location>
    </subcellularLocation>
</comment>
<dbReference type="PROSITE" id="PS00086">
    <property type="entry name" value="CYTOCHROME_P450"/>
    <property type="match status" value="1"/>
</dbReference>
<comment type="caution">
    <text evidence="10">The sequence shown here is derived from an EMBL/GenBank/DDBJ whole genome shotgun (WGS) entry which is preliminary data.</text>
</comment>
<evidence type="ECO:0008006" key="12">
    <source>
        <dbReference type="Google" id="ProtNLM"/>
    </source>
</evidence>
<comment type="similarity">
    <text evidence="2 9">Belongs to the cytochrome P450 family.</text>
</comment>
<evidence type="ECO:0000256" key="8">
    <source>
        <dbReference type="ARBA" id="ARBA00023033"/>
    </source>
</evidence>
<dbReference type="GO" id="GO:0020037">
    <property type="term" value="F:heme binding"/>
    <property type="evidence" value="ECO:0007669"/>
    <property type="project" value="InterPro"/>
</dbReference>
<reference evidence="10" key="1">
    <citation type="submission" date="2017-12" db="EMBL/GenBank/DDBJ databases">
        <title>Sequencing the genomes of 1000 Actinobacteria strains.</title>
        <authorList>
            <person name="Klenk H.-P."/>
        </authorList>
    </citation>
    <scope>NUCLEOTIDE SEQUENCE [LARGE SCALE GENOMIC DNA]</scope>
    <source>
        <strain evidence="10">DSM 44228</strain>
    </source>
</reference>
<evidence type="ECO:0000256" key="9">
    <source>
        <dbReference type="RuleBase" id="RU000461"/>
    </source>
</evidence>
<dbReference type="PRINTS" id="PR00359">
    <property type="entry name" value="BP450"/>
</dbReference>
<dbReference type="OrthoDB" id="54272at2"/>
<accession>A0A2N3Y543</accession>
<dbReference type="GO" id="GO:0016705">
    <property type="term" value="F:oxidoreductase activity, acting on paired donors, with incorporation or reduction of molecular oxygen"/>
    <property type="evidence" value="ECO:0007669"/>
    <property type="project" value="InterPro"/>
</dbReference>
<keyword evidence="6 9" id="KW-0560">Oxidoreductase</keyword>
<dbReference type="PANTHER" id="PTHR46696">
    <property type="entry name" value="P450, PUTATIVE (EUROFUNG)-RELATED"/>
    <property type="match status" value="1"/>
</dbReference>
<sequence length="404" mass="43564">MNDSVNRLTTPLSPEFLANPLPTYAFLRTNQPVSPVALPDGGRAWLVTRYDDVRKGLSDPRLSNDQTRLRVSTPFDALPVAVRPAIVGDVQNLDPPDHTRIRRLLAPVFSAQAAERMRPRLVALAGELIDSFGDRPQVDLVAEYAAPFAGRSLAEICGIPADQHEHFQSLANAVVTAIHGGTPDALVAPALELYEYIESLCADREAHTGEDLLSALVREHKDGHLSRPELTSTIFGLLNAGQEGTANLIGNGLHLLLTHPAELTRLQADPQLLPSAVEEFARYTAPLDLPIFRSSEKDTQFAGTAVPAHEPIMFSLLSAGHDESRFDKPAQLDIGRADNHHLAFGRGTHFCPGAPLARVQVQVAIGELLARTGSALRLAVAADQIVPRTSVVTRALAALPCLIS</sequence>
<keyword evidence="4 9" id="KW-0349">Heme</keyword>
<dbReference type="RefSeq" id="WP_044574651.1">
    <property type="nucleotide sequence ID" value="NZ_CP061007.1"/>
</dbReference>
<dbReference type="GO" id="GO:0004497">
    <property type="term" value="F:monooxygenase activity"/>
    <property type="evidence" value="ECO:0007669"/>
    <property type="project" value="UniProtKB-KW"/>
</dbReference>
<evidence type="ECO:0000256" key="3">
    <source>
        <dbReference type="ARBA" id="ARBA00022490"/>
    </source>
</evidence>
<keyword evidence="5 9" id="KW-0479">Metal-binding</keyword>
<evidence type="ECO:0000256" key="7">
    <source>
        <dbReference type="ARBA" id="ARBA00023004"/>
    </source>
</evidence>
<dbReference type="AlphaFoldDB" id="A0A2N3Y543"/>
<evidence type="ECO:0000256" key="5">
    <source>
        <dbReference type="ARBA" id="ARBA00022723"/>
    </source>
</evidence>
<dbReference type="CDD" id="cd11029">
    <property type="entry name" value="CYP107-like"/>
    <property type="match status" value="1"/>
</dbReference>
<keyword evidence="7 9" id="KW-0408">Iron</keyword>
<name>A0A2N3Y543_SACSN</name>
<dbReference type="Proteomes" id="UP000233786">
    <property type="component" value="Unassembled WGS sequence"/>
</dbReference>
<proteinExistence type="inferred from homology"/>
<keyword evidence="11" id="KW-1185">Reference proteome</keyword>
<dbReference type="Gene3D" id="1.10.630.10">
    <property type="entry name" value="Cytochrome P450"/>
    <property type="match status" value="1"/>
</dbReference>
<evidence type="ECO:0000256" key="2">
    <source>
        <dbReference type="ARBA" id="ARBA00010617"/>
    </source>
</evidence>
<dbReference type="GO" id="GO:0005506">
    <property type="term" value="F:iron ion binding"/>
    <property type="evidence" value="ECO:0007669"/>
    <property type="project" value="InterPro"/>
</dbReference>